<dbReference type="Gramene" id="LPERR03G22650.1">
    <property type="protein sequence ID" value="LPERR03G22650.1"/>
    <property type="gene ID" value="LPERR03G22650"/>
</dbReference>
<dbReference type="Proteomes" id="UP000032180">
    <property type="component" value="Chromosome 3"/>
</dbReference>
<dbReference type="HOGENOM" id="CLU_2674663_0_0_1"/>
<reference evidence="2" key="2">
    <citation type="submission" date="2013-12" db="EMBL/GenBank/DDBJ databases">
        <authorList>
            <person name="Yu Y."/>
            <person name="Lee S."/>
            <person name="de Baynast K."/>
            <person name="Wissotski M."/>
            <person name="Liu L."/>
            <person name="Talag J."/>
            <person name="Goicoechea J."/>
            <person name="Angelova A."/>
            <person name="Jetty R."/>
            <person name="Kudrna D."/>
            <person name="Golser W."/>
            <person name="Rivera L."/>
            <person name="Zhang J."/>
            <person name="Wing R."/>
        </authorList>
    </citation>
    <scope>NUCLEOTIDE SEQUENCE</scope>
</reference>
<accession>A0A0D9VWT9</accession>
<reference evidence="1 2" key="1">
    <citation type="submission" date="2012-08" db="EMBL/GenBank/DDBJ databases">
        <title>Oryza genome evolution.</title>
        <authorList>
            <person name="Wing R.A."/>
        </authorList>
    </citation>
    <scope>NUCLEOTIDE SEQUENCE</scope>
</reference>
<dbReference type="AlphaFoldDB" id="A0A0D9VWT9"/>
<sequence>MFGDVCVVIGLGGTERWTTDPLRLLHPGLTDGERRRVILFHDDNLTAMFWELQFFTNTKGGSGREIKQSHINKKY</sequence>
<evidence type="ECO:0000313" key="2">
    <source>
        <dbReference type="Proteomes" id="UP000032180"/>
    </source>
</evidence>
<proteinExistence type="predicted"/>
<dbReference type="EnsemblPlants" id="LPERR03G22650.1">
    <property type="protein sequence ID" value="LPERR03G22650.1"/>
    <property type="gene ID" value="LPERR03G22650"/>
</dbReference>
<keyword evidence="2" id="KW-1185">Reference proteome</keyword>
<name>A0A0D9VWT9_9ORYZ</name>
<evidence type="ECO:0000313" key="1">
    <source>
        <dbReference type="EnsemblPlants" id="LPERR03G22650.1"/>
    </source>
</evidence>
<organism evidence="1 2">
    <name type="scientific">Leersia perrieri</name>
    <dbReference type="NCBI Taxonomy" id="77586"/>
    <lineage>
        <taxon>Eukaryota</taxon>
        <taxon>Viridiplantae</taxon>
        <taxon>Streptophyta</taxon>
        <taxon>Embryophyta</taxon>
        <taxon>Tracheophyta</taxon>
        <taxon>Spermatophyta</taxon>
        <taxon>Magnoliopsida</taxon>
        <taxon>Liliopsida</taxon>
        <taxon>Poales</taxon>
        <taxon>Poaceae</taxon>
        <taxon>BOP clade</taxon>
        <taxon>Oryzoideae</taxon>
        <taxon>Oryzeae</taxon>
        <taxon>Oryzinae</taxon>
        <taxon>Leersia</taxon>
    </lineage>
</organism>
<reference evidence="1" key="3">
    <citation type="submission" date="2015-04" db="UniProtKB">
        <authorList>
            <consortium name="EnsemblPlants"/>
        </authorList>
    </citation>
    <scope>IDENTIFICATION</scope>
</reference>
<protein>
    <submittedName>
        <fullName evidence="1">Uncharacterized protein</fullName>
    </submittedName>
</protein>